<sequence>MNNLSTKISTTGAILMALSIALGAFGAHGLERMVNPQALDTFEVGVRYQVYHSLAIVVIGLSGRLSDSVKKRTFILWMLGVVLFSGSLYLLATSEVIGEDLKFLGPVTPIGGLALIAGWGYLAFGLWKNR</sequence>
<keyword evidence="3 6" id="KW-0812">Transmembrane</keyword>
<feature type="transmembrane region" description="Helical" evidence="6">
    <location>
        <begin position="74"/>
        <end position="92"/>
    </location>
</feature>
<keyword evidence="8" id="KW-1185">Reference proteome</keyword>
<dbReference type="AlphaFoldDB" id="A0A2S7KT68"/>
<accession>A0A2S7KT68</accession>
<dbReference type="OrthoDB" id="9802121at2"/>
<feature type="transmembrane region" description="Helical" evidence="6">
    <location>
        <begin position="104"/>
        <end position="127"/>
    </location>
</feature>
<keyword evidence="5 6" id="KW-0472">Membrane</keyword>
<reference evidence="7 8" key="1">
    <citation type="submission" date="2016-11" db="EMBL/GenBank/DDBJ databases">
        <title>Trade-off between light-utilization and light-protection in marine flavobacteria.</title>
        <authorList>
            <person name="Kumagai Y."/>
        </authorList>
    </citation>
    <scope>NUCLEOTIDE SEQUENCE [LARGE SCALE GENOMIC DNA]</scope>
    <source>
        <strain evidence="7 8">NBRC 107741</strain>
    </source>
</reference>
<name>A0A2S7KT68_9FLAO</name>
<evidence type="ECO:0000313" key="7">
    <source>
        <dbReference type="EMBL" id="PQB05824.1"/>
    </source>
</evidence>
<dbReference type="Pfam" id="PF04241">
    <property type="entry name" value="DUF423"/>
    <property type="match status" value="1"/>
</dbReference>
<evidence type="ECO:0000256" key="5">
    <source>
        <dbReference type="ARBA" id="ARBA00023136"/>
    </source>
</evidence>
<dbReference type="Proteomes" id="UP000239800">
    <property type="component" value="Unassembled WGS sequence"/>
</dbReference>
<evidence type="ECO:0000256" key="1">
    <source>
        <dbReference type="ARBA" id="ARBA00004141"/>
    </source>
</evidence>
<protein>
    <recommendedName>
        <fullName evidence="9">DUF423 domain-containing protein</fullName>
    </recommendedName>
</protein>
<organism evidence="7 8">
    <name type="scientific">Aureitalea marina</name>
    <dbReference type="NCBI Taxonomy" id="930804"/>
    <lineage>
        <taxon>Bacteria</taxon>
        <taxon>Pseudomonadati</taxon>
        <taxon>Bacteroidota</taxon>
        <taxon>Flavobacteriia</taxon>
        <taxon>Flavobacteriales</taxon>
        <taxon>Flavobacteriaceae</taxon>
        <taxon>Aureitalea</taxon>
    </lineage>
</organism>
<evidence type="ECO:0000256" key="2">
    <source>
        <dbReference type="ARBA" id="ARBA00009694"/>
    </source>
</evidence>
<comment type="caution">
    <text evidence="7">The sequence shown here is derived from an EMBL/GenBank/DDBJ whole genome shotgun (WGS) entry which is preliminary data.</text>
</comment>
<dbReference type="InterPro" id="IPR006696">
    <property type="entry name" value="DUF423"/>
</dbReference>
<dbReference type="RefSeq" id="WP_104813774.1">
    <property type="nucleotide sequence ID" value="NZ_MQUB01000001.1"/>
</dbReference>
<gene>
    <name evidence="7" type="ORF">BST85_13645</name>
</gene>
<evidence type="ECO:0008006" key="9">
    <source>
        <dbReference type="Google" id="ProtNLM"/>
    </source>
</evidence>
<evidence type="ECO:0000313" key="8">
    <source>
        <dbReference type="Proteomes" id="UP000239800"/>
    </source>
</evidence>
<proteinExistence type="inferred from homology"/>
<dbReference type="PANTHER" id="PTHR43461:SF1">
    <property type="entry name" value="TRANSMEMBRANE PROTEIN 256"/>
    <property type="match status" value="1"/>
</dbReference>
<comment type="similarity">
    <text evidence="2">Belongs to the UPF0382 family.</text>
</comment>
<feature type="transmembrane region" description="Helical" evidence="6">
    <location>
        <begin position="50"/>
        <end position="67"/>
    </location>
</feature>
<dbReference type="PANTHER" id="PTHR43461">
    <property type="entry name" value="TRANSMEMBRANE PROTEIN 256"/>
    <property type="match status" value="1"/>
</dbReference>
<dbReference type="GO" id="GO:0005886">
    <property type="term" value="C:plasma membrane"/>
    <property type="evidence" value="ECO:0007669"/>
    <property type="project" value="TreeGrafter"/>
</dbReference>
<comment type="subcellular location">
    <subcellularLocation>
        <location evidence="1">Membrane</location>
        <topology evidence="1">Multi-pass membrane protein</topology>
    </subcellularLocation>
</comment>
<dbReference type="EMBL" id="MQUB01000001">
    <property type="protein sequence ID" value="PQB05824.1"/>
    <property type="molecule type" value="Genomic_DNA"/>
</dbReference>
<evidence type="ECO:0000256" key="3">
    <source>
        <dbReference type="ARBA" id="ARBA00022692"/>
    </source>
</evidence>
<evidence type="ECO:0000256" key="6">
    <source>
        <dbReference type="SAM" id="Phobius"/>
    </source>
</evidence>
<keyword evidence="4 6" id="KW-1133">Transmembrane helix</keyword>
<evidence type="ECO:0000256" key="4">
    <source>
        <dbReference type="ARBA" id="ARBA00022989"/>
    </source>
</evidence>